<evidence type="ECO:0000313" key="2">
    <source>
        <dbReference type="Proteomes" id="UP000008707"/>
    </source>
</evidence>
<accession>A0A1R4A4B7</accession>
<evidence type="ECO:0000313" key="1">
    <source>
        <dbReference type="EMBL" id="SJK83795.1"/>
    </source>
</evidence>
<organism evidence="1 2">
    <name type="scientific">Halomonas elongata (strain ATCC 33173 / DSM 2581 / NBRC 15536 / NCIMB 2198 / 1H9)</name>
    <dbReference type="NCBI Taxonomy" id="768066"/>
    <lineage>
        <taxon>Bacteria</taxon>
        <taxon>Pseudomonadati</taxon>
        <taxon>Pseudomonadota</taxon>
        <taxon>Gammaproteobacteria</taxon>
        <taxon>Oceanospirillales</taxon>
        <taxon>Halomonadaceae</taxon>
        <taxon>Halomonas</taxon>
    </lineage>
</organism>
<sequence length="90" mass="10787">MRVFSLLLGALVMAGLAGCSYHPARIDPAPAIVIDDDGRYHDRAWDRDRYHRDHRHRDYRHRDYRHRDRDYRHHDRGRFCPPGQAKKGHC</sequence>
<reference evidence="2" key="1">
    <citation type="journal article" date="2011" name="Environ. Microbiol.">
        <title>A blueprint of ectoine metabolism from the genome of the industrial producer Halomonas elongata DSM 2581(T).</title>
        <authorList>
            <person name="Schwibbert K."/>
            <person name="Marin-Sanguino A."/>
            <person name="Bagyan I."/>
            <person name="Heidrich G."/>
            <person name="Lentzen G."/>
            <person name="Seitz H."/>
            <person name="Rampp M."/>
            <person name="Schuster S.C."/>
            <person name="Klenk H.P."/>
            <person name="Pfeiffer F."/>
            <person name="Oesterhelt D."/>
            <person name="Kunte H.J."/>
        </authorList>
    </citation>
    <scope>NUCLEOTIDE SEQUENCE [LARGE SCALE GENOMIC DNA]</scope>
    <source>
        <strain evidence="2">ATCC 33173 / DSM 2581 / NBRC 15536 / NCIMB 2198 / 1H9</strain>
    </source>
</reference>
<gene>
    <name evidence="1" type="ORF">HELO_2403B</name>
</gene>
<dbReference type="EMBL" id="FN869568">
    <property type="protein sequence ID" value="SJK83795.1"/>
    <property type="molecule type" value="Genomic_DNA"/>
</dbReference>
<dbReference type="KEGG" id="hel:HELO_2403B"/>
<dbReference type="PROSITE" id="PS51257">
    <property type="entry name" value="PROKAR_LIPOPROTEIN"/>
    <property type="match status" value="1"/>
</dbReference>
<dbReference type="AlphaFoldDB" id="A0A1R4A4B7"/>
<protein>
    <recommendedName>
        <fullName evidence="3">Lipoprotein</fullName>
    </recommendedName>
</protein>
<evidence type="ECO:0008006" key="3">
    <source>
        <dbReference type="Google" id="ProtNLM"/>
    </source>
</evidence>
<dbReference type="Proteomes" id="UP000008707">
    <property type="component" value="Chromosome"/>
</dbReference>
<proteinExistence type="predicted"/>
<name>A0A1R4A4B7_HALED</name>